<dbReference type="Gene3D" id="3.40.1190.20">
    <property type="match status" value="1"/>
</dbReference>
<dbReference type="PROSITE" id="PS00584">
    <property type="entry name" value="PFKB_KINASES_2"/>
    <property type="match status" value="1"/>
</dbReference>
<dbReference type="InterPro" id="IPR002173">
    <property type="entry name" value="Carboh/pur_kinase_PfkB_CS"/>
</dbReference>
<keyword evidence="2" id="KW-0808">Transferase</keyword>
<dbReference type="AlphaFoldDB" id="A0A4V6PMD3"/>
<evidence type="ECO:0000313" key="7">
    <source>
        <dbReference type="EMBL" id="TDK59167.1"/>
    </source>
</evidence>
<gene>
    <name evidence="7" type="ORF">E2K98_20965</name>
</gene>
<dbReference type="CDD" id="cd01167">
    <property type="entry name" value="bac_FRK"/>
    <property type="match status" value="1"/>
</dbReference>
<evidence type="ECO:0000256" key="3">
    <source>
        <dbReference type="ARBA" id="ARBA00022741"/>
    </source>
</evidence>
<dbReference type="Pfam" id="PF00294">
    <property type="entry name" value="PfkB"/>
    <property type="match status" value="1"/>
</dbReference>
<evidence type="ECO:0000256" key="4">
    <source>
        <dbReference type="ARBA" id="ARBA00022777"/>
    </source>
</evidence>
<dbReference type="GO" id="GO:0016301">
    <property type="term" value="F:kinase activity"/>
    <property type="evidence" value="ECO:0007669"/>
    <property type="project" value="UniProtKB-KW"/>
</dbReference>
<dbReference type="SUPFAM" id="SSF53613">
    <property type="entry name" value="Ribokinase-like"/>
    <property type="match status" value="1"/>
</dbReference>
<dbReference type="InterPro" id="IPR050306">
    <property type="entry name" value="PfkB_Carbo_kinase"/>
</dbReference>
<dbReference type="EMBL" id="SMYO01000010">
    <property type="protein sequence ID" value="TDK59167.1"/>
    <property type="molecule type" value="Genomic_DNA"/>
</dbReference>
<dbReference type="Proteomes" id="UP000295132">
    <property type="component" value="Unassembled WGS sequence"/>
</dbReference>
<proteinExistence type="inferred from homology"/>
<dbReference type="InterPro" id="IPR011611">
    <property type="entry name" value="PfkB_dom"/>
</dbReference>
<evidence type="ECO:0000259" key="6">
    <source>
        <dbReference type="Pfam" id="PF00294"/>
    </source>
</evidence>
<dbReference type="PANTHER" id="PTHR43085">
    <property type="entry name" value="HEXOKINASE FAMILY MEMBER"/>
    <property type="match status" value="1"/>
</dbReference>
<accession>A0A4V6PMD3</accession>
<evidence type="ECO:0000256" key="5">
    <source>
        <dbReference type="ARBA" id="ARBA00022840"/>
    </source>
</evidence>
<evidence type="ECO:0000256" key="1">
    <source>
        <dbReference type="ARBA" id="ARBA00010688"/>
    </source>
</evidence>
<evidence type="ECO:0000256" key="2">
    <source>
        <dbReference type="ARBA" id="ARBA00022679"/>
    </source>
</evidence>
<dbReference type="InterPro" id="IPR029056">
    <property type="entry name" value="Ribokinase-like"/>
</dbReference>
<dbReference type="PANTHER" id="PTHR43085:SF1">
    <property type="entry name" value="PSEUDOURIDINE KINASE-RELATED"/>
    <property type="match status" value="1"/>
</dbReference>
<sequence>MYDVVALGELLIDLTPYNSSQPGKVVFERNPGGAPANVLSGLTKLGKKTCFIGKVGDDQFGHYLKQVLLDTNICCKGLSFTQNANTTLAFVHLNENGDRSFSFYRNPGADTKLTEDDINENIIAQTKIFHFGSLSLTNEPAATTTLKTVQVAKEQGKVVSYDPNLRALLWKNLEHAKKMIKEGFKYANIVKLSEEELEFITGKADLEKGTRQLVEQYNTELIFVTLGAEGCFYRKGENVGKFKSFKVNPVDTTGAGDGFFSGVLYKYLEKNKSIADLNMNDMEEIIIFGNAVGAIVTTRKGAILSMPCMEEVKKLMDNQN</sequence>
<keyword evidence="4 7" id="KW-0418">Kinase</keyword>
<protein>
    <submittedName>
        <fullName evidence="7">Carbohydrate kinase</fullName>
    </submittedName>
</protein>
<keyword evidence="5" id="KW-0067">ATP-binding</keyword>
<keyword evidence="3" id="KW-0547">Nucleotide-binding</keyword>
<evidence type="ECO:0000313" key="8">
    <source>
        <dbReference type="Proteomes" id="UP000295132"/>
    </source>
</evidence>
<reference evidence="7 8" key="1">
    <citation type="submission" date="2019-03" db="EMBL/GenBank/DDBJ databases">
        <title>Bacillus niacini sp. nov. a Nicotinate-Metabolizing Mesophile Isolated from Soil.</title>
        <authorList>
            <person name="Zhang G."/>
        </authorList>
    </citation>
    <scope>NUCLEOTIDE SEQUENCE [LARGE SCALE GENOMIC DNA]</scope>
    <source>
        <strain evidence="7 8">WN066</strain>
    </source>
</reference>
<feature type="domain" description="Carbohydrate kinase PfkB" evidence="6">
    <location>
        <begin position="3"/>
        <end position="307"/>
    </location>
</feature>
<dbReference type="GO" id="GO:0005524">
    <property type="term" value="F:ATP binding"/>
    <property type="evidence" value="ECO:0007669"/>
    <property type="project" value="UniProtKB-KW"/>
</dbReference>
<comment type="similarity">
    <text evidence="1">Belongs to the carbohydrate kinase PfkB family.</text>
</comment>
<dbReference type="RefSeq" id="WP_133337573.1">
    <property type="nucleotide sequence ID" value="NZ_SMYO01000010.1"/>
</dbReference>
<name>A0A4V6PMD3_9BACI</name>
<organism evidence="7 8">
    <name type="scientific">Bacillus salipaludis</name>
    <dbReference type="NCBI Taxonomy" id="2547811"/>
    <lineage>
        <taxon>Bacteria</taxon>
        <taxon>Bacillati</taxon>
        <taxon>Bacillota</taxon>
        <taxon>Bacilli</taxon>
        <taxon>Bacillales</taxon>
        <taxon>Bacillaceae</taxon>
        <taxon>Bacillus</taxon>
    </lineage>
</organism>
<comment type="caution">
    <text evidence="7">The sequence shown here is derived from an EMBL/GenBank/DDBJ whole genome shotgun (WGS) entry which is preliminary data.</text>
</comment>